<sequence length="229" mass="23132">MTSMTTTTPTTTYNYSYTTYTNASPSPFTKPTEFPSIFSYGPAVGCASNSVAPEQSAQPSSYPISRPEGRNGGCVISNDADVNDHAFWDMYACCSSNDSTALGSPFPCTASCSITDGQSFLDLGECLSKRVEIVICSPPFDQIDRNSTDPDAASSGSGSGTAAQSTPAGTMSESGSASASSDTSASASTSAADSTGAASAVYVTQGASSKAGLLLFGIMAFGSAAGMLL</sequence>
<evidence type="ECO:0000313" key="3">
    <source>
        <dbReference type="EMBL" id="RYO67123.1"/>
    </source>
</evidence>
<feature type="transmembrane region" description="Helical" evidence="2">
    <location>
        <begin position="211"/>
        <end position="228"/>
    </location>
</feature>
<dbReference type="EMBL" id="PEJP01000016">
    <property type="protein sequence ID" value="RYO67123.1"/>
    <property type="molecule type" value="Genomic_DNA"/>
</dbReference>
<proteinExistence type="predicted"/>
<keyword evidence="2" id="KW-0812">Transmembrane</keyword>
<evidence type="ECO:0000256" key="2">
    <source>
        <dbReference type="SAM" id="Phobius"/>
    </source>
</evidence>
<protein>
    <submittedName>
        <fullName evidence="3">Uncharacterized protein</fullName>
    </submittedName>
</protein>
<dbReference type="Proteomes" id="UP000293823">
    <property type="component" value="Unassembled WGS sequence"/>
</dbReference>
<accession>A0A4Q4SBN5</accession>
<name>A0A4Q4SBN5_9PLEO</name>
<evidence type="ECO:0000256" key="1">
    <source>
        <dbReference type="SAM" id="MobiDB-lite"/>
    </source>
</evidence>
<feature type="compositionally biased region" description="Low complexity" evidence="1">
    <location>
        <begin position="149"/>
        <end position="188"/>
    </location>
</feature>
<reference evidence="4" key="1">
    <citation type="journal article" date="2019" name="bioRxiv">
        <title>Genomics, evolutionary history and diagnostics of the Alternaria alternata species group including apple and Asian pear pathotypes.</title>
        <authorList>
            <person name="Armitage A.D."/>
            <person name="Cockerton H.M."/>
            <person name="Sreenivasaprasad S."/>
            <person name="Woodhall J.W."/>
            <person name="Lane C.R."/>
            <person name="Harrison R.J."/>
            <person name="Clarkson J.P."/>
        </authorList>
    </citation>
    <scope>NUCLEOTIDE SEQUENCE [LARGE SCALE GENOMIC DNA]</scope>
    <source>
        <strain evidence="4">RGR 97.0016</strain>
    </source>
</reference>
<organism evidence="3 4">
    <name type="scientific">Alternaria arborescens</name>
    <dbReference type="NCBI Taxonomy" id="156630"/>
    <lineage>
        <taxon>Eukaryota</taxon>
        <taxon>Fungi</taxon>
        <taxon>Dikarya</taxon>
        <taxon>Ascomycota</taxon>
        <taxon>Pezizomycotina</taxon>
        <taxon>Dothideomycetes</taxon>
        <taxon>Pleosporomycetidae</taxon>
        <taxon>Pleosporales</taxon>
        <taxon>Pleosporineae</taxon>
        <taxon>Pleosporaceae</taxon>
        <taxon>Alternaria</taxon>
        <taxon>Alternaria sect. Alternaria</taxon>
    </lineage>
</organism>
<keyword evidence="2" id="KW-0472">Membrane</keyword>
<dbReference type="OrthoDB" id="3792734at2759"/>
<feature type="region of interest" description="Disordered" evidence="1">
    <location>
        <begin position="142"/>
        <end position="188"/>
    </location>
</feature>
<keyword evidence="4" id="KW-1185">Reference proteome</keyword>
<comment type="caution">
    <text evidence="3">The sequence shown here is derived from an EMBL/GenBank/DDBJ whole genome shotgun (WGS) entry which is preliminary data.</text>
</comment>
<evidence type="ECO:0000313" key="4">
    <source>
        <dbReference type="Proteomes" id="UP000293823"/>
    </source>
</evidence>
<gene>
    <name evidence="3" type="ORF">AA0113_g4771</name>
</gene>
<dbReference type="AlphaFoldDB" id="A0A4Q4SBN5"/>
<keyword evidence="2" id="KW-1133">Transmembrane helix</keyword>